<comment type="catalytic activity">
    <reaction evidence="12">
        <text>cyclobutadipyrimidine (in DNA) = 2 pyrimidine residues (in DNA).</text>
        <dbReference type="EC" id="4.1.99.3"/>
    </reaction>
</comment>
<protein>
    <recommendedName>
        <fullName evidence="4">Deoxyribodipyrimidine photo-lyase</fullName>
        <ecNumber evidence="3">4.1.99.3</ecNumber>
    </recommendedName>
    <alternativeName>
        <fullName evidence="11">DNA photolyase</fullName>
    </alternativeName>
    <alternativeName>
        <fullName evidence="14">Photoreactivating enzyme</fullName>
    </alternativeName>
</protein>
<dbReference type="InterPro" id="IPR006050">
    <property type="entry name" value="DNA_photolyase_N"/>
</dbReference>
<dbReference type="InterPro" id="IPR014729">
    <property type="entry name" value="Rossmann-like_a/b/a_fold"/>
</dbReference>
<dbReference type="InterPro" id="IPR036155">
    <property type="entry name" value="Crypto/Photolyase_N_sf"/>
</dbReference>
<proteinExistence type="inferred from homology"/>
<reference evidence="17 18" key="1">
    <citation type="journal article" date="2021" name="Elife">
        <title>Chloroplast acquisition without the gene transfer in kleptoplastic sea slugs, Plakobranchus ocellatus.</title>
        <authorList>
            <person name="Maeda T."/>
            <person name="Takahashi S."/>
            <person name="Yoshida T."/>
            <person name="Shimamura S."/>
            <person name="Takaki Y."/>
            <person name="Nagai Y."/>
            <person name="Toyoda A."/>
            <person name="Suzuki Y."/>
            <person name="Arimoto A."/>
            <person name="Ishii H."/>
            <person name="Satoh N."/>
            <person name="Nishiyama T."/>
            <person name="Hasebe M."/>
            <person name="Maruyama T."/>
            <person name="Minagawa J."/>
            <person name="Obokata J."/>
            <person name="Shigenobu S."/>
        </authorList>
    </citation>
    <scope>NUCLEOTIDE SEQUENCE [LARGE SCALE GENOMIC DNA]</scope>
</reference>
<dbReference type="InterPro" id="IPR052219">
    <property type="entry name" value="Photolyase_Class-2"/>
</dbReference>
<evidence type="ECO:0000313" key="17">
    <source>
        <dbReference type="EMBL" id="GFO45498.1"/>
    </source>
</evidence>
<organism evidence="17 18">
    <name type="scientific">Plakobranchus ocellatus</name>
    <dbReference type="NCBI Taxonomy" id="259542"/>
    <lineage>
        <taxon>Eukaryota</taxon>
        <taxon>Metazoa</taxon>
        <taxon>Spiralia</taxon>
        <taxon>Lophotrochozoa</taxon>
        <taxon>Mollusca</taxon>
        <taxon>Gastropoda</taxon>
        <taxon>Heterobranchia</taxon>
        <taxon>Euthyneura</taxon>
        <taxon>Panpulmonata</taxon>
        <taxon>Sacoglossa</taxon>
        <taxon>Placobranchoidea</taxon>
        <taxon>Plakobranchidae</taxon>
        <taxon>Plakobranchus</taxon>
    </lineage>
</organism>
<feature type="compositionally biased region" description="Basic and acidic residues" evidence="15">
    <location>
        <begin position="58"/>
        <end position="122"/>
    </location>
</feature>
<evidence type="ECO:0000256" key="8">
    <source>
        <dbReference type="ARBA" id="ARBA00023125"/>
    </source>
</evidence>
<evidence type="ECO:0000313" key="18">
    <source>
        <dbReference type="Proteomes" id="UP000735302"/>
    </source>
</evidence>
<evidence type="ECO:0000256" key="9">
    <source>
        <dbReference type="ARBA" id="ARBA00023204"/>
    </source>
</evidence>
<keyword evidence="10" id="KW-0456">Lyase</keyword>
<dbReference type="GO" id="GO:0000719">
    <property type="term" value="P:photoreactive repair"/>
    <property type="evidence" value="ECO:0007669"/>
    <property type="project" value="TreeGrafter"/>
</dbReference>
<evidence type="ECO:0000256" key="13">
    <source>
        <dbReference type="ARBA" id="ARBA00059220"/>
    </source>
</evidence>
<dbReference type="PROSITE" id="PS01084">
    <property type="entry name" value="DNA_PHOTOLYASES_2_2"/>
    <property type="match status" value="1"/>
</dbReference>
<comment type="cofactor">
    <cofactor evidence="1">
        <name>FAD</name>
        <dbReference type="ChEBI" id="CHEBI:57692"/>
    </cofactor>
</comment>
<dbReference type="PANTHER" id="PTHR10211">
    <property type="entry name" value="DEOXYRIBODIPYRIMIDINE PHOTOLYASE"/>
    <property type="match status" value="1"/>
</dbReference>
<comment type="similarity">
    <text evidence="2">Belongs to the DNA photolyase class-2 family.</text>
</comment>
<evidence type="ECO:0000256" key="6">
    <source>
        <dbReference type="ARBA" id="ARBA00022763"/>
    </source>
</evidence>
<evidence type="ECO:0000256" key="4">
    <source>
        <dbReference type="ARBA" id="ARBA00014046"/>
    </source>
</evidence>
<dbReference type="PANTHER" id="PTHR10211:SF0">
    <property type="entry name" value="DEOXYRIBODIPYRIMIDINE PHOTO-LYASE"/>
    <property type="match status" value="1"/>
</dbReference>
<evidence type="ECO:0000256" key="12">
    <source>
        <dbReference type="ARBA" id="ARBA00033999"/>
    </source>
</evidence>
<dbReference type="GO" id="GO:0003677">
    <property type="term" value="F:DNA binding"/>
    <property type="evidence" value="ECO:0007669"/>
    <property type="project" value="UniProtKB-KW"/>
</dbReference>
<evidence type="ECO:0000256" key="5">
    <source>
        <dbReference type="ARBA" id="ARBA00022630"/>
    </source>
</evidence>
<keyword evidence="6" id="KW-0227">DNA damage</keyword>
<sequence>MAEQEEFAISADLVNKLRSTSYRAQVAYRQIKTASNLTMAEEGSSKEEIKAAAGESSTKTKEKAAKPTKGEKKEKSSSNEKDQKEVKDKQKPKNAERPVRNVEKRKAEKSLQEESPAKKLKAENGASEPEPTEDVDKMESDDFIKKIDQRRKDVCEDVSKFKFNKKRVRVLSEEEDFSDESNGVVYWMSRDQRVQDNWAFLYAQRLAMKLEVPLYVCFCLVPKFLDATHRMFDFMLKGLAHVEKECRNLNIPFYLLYGDASKAIPPFLKEHNIGGVVTDFTPLRVPAKWVEDLKNALPSDVPLCQVDAHNLVPCWEASPKLEYGARTIRNKIHNQLGQFLTEFPPLVKHPHPPKKMPSNIDWKKADATLQVDRSVAEVTWAKPGSEAAYKTLQSFCEKRLKHFATLRNDPNKQALSNLSPWIHFGQISVQRCVLTVRLYRSKSSESVNAFIEEAVIRRELADNFCYYNKHYDSIKGAYDWAKKSLALHKGDKRPYLYTRDQLETSQTHDDLWNAAQFQLVLEGKMHGFLRMYWAKKILEWTTSPEEALAISIYLNDKYSLDGRDPNGYVGCMWSICGIHDQGWAERAVFGKIRYMNYQGCKRKFDVPGFVLKYKKKKMEMKK</sequence>
<keyword evidence="5" id="KW-0285">Flavoprotein</keyword>
<keyword evidence="7" id="KW-0274">FAD</keyword>
<dbReference type="Proteomes" id="UP000735302">
    <property type="component" value="Unassembled WGS sequence"/>
</dbReference>
<dbReference type="Pfam" id="PF00875">
    <property type="entry name" value="DNA_photolyase"/>
    <property type="match status" value="1"/>
</dbReference>
<dbReference type="AlphaFoldDB" id="A0AAV4DME8"/>
<evidence type="ECO:0000256" key="2">
    <source>
        <dbReference type="ARBA" id="ARBA00006409"/>
    </source>
</evidence>
<name>A0AAV4DME8_9GAST</name>
<gene>
    <name evidence="17" type="ORF">PoB_007200300</name>
</gene>
<dbReference type="SUPFAM" id="SSF48173">
    <property type="entry name" value="Cryptochrome/photolyase FAD-binding domain"/>
    <property type="match status" value="1"/>
</dbReference>
<feature type="domain" description="Photolyase/cryptochrome alpha/beta" evidence="16">
    <location>
        <begin position="182"/>
        <end position="314"/>
    </location>
</feature>
<evidence type="ECO:0000256" key="14">
    <source>
        <dbReference type="ARBA" id="ARBA00083107"/>
    </source>
</evidence>
<evidence type="ECO:0000256" key="10">
    <source>
        <dbReference type="ARBA" id="ARBA00023239"/>
    </source>
</evidence>
<accession>A0AAV4DME8</accession>
<evidence type="ECO:0000256" key="11">
    <source>
        <dbReference type="ARBA" id="ARBA00031671"/>
    </source>
</evidence>
<dbReference type="FunFam" id="1.25.40.80:FF:000004">
    <property type="entry name" value="Deoxyribodipyrimidine photolyase"/>
    <property type="match status" value="1"/>
</dbReference>
<keyword evidence="8" id="KW-0238">DNA-binding</keyword>
<dbReference type="FunFam" id="1.10.579.10:FF:000002">
    <property type="entry name" value="Deoxyribodipyrimidine photolyase"/>
    <property type="match status" value="1"/>
</dbReference>
<dbReference type="Gene3D" id="1.10.579.10">
    <property type="entry name" value="DNA Cyclobutane Dipyrimidine Photolyase, subunit A, domain 3"/>
    <property type="match status" value="1"/>
</dbReference>
<comment type="caution">
    <text evidence="17">The sequence shown here is derived from an EMBL/GenBank/DDBJ whole genome shotgun (WGS) entry which is preliminary data.</text>
</comment>
<dbReference type="PROSITE" id="PS01083">
    <property type="entry name" value="DNA_PHOTOLYASES_2_1"/>
    <property type="match status" value="1"/>
</dbReference>
<dbReference type="InterPro" id="IPR008148">
    <property type="entry name" value="DNA_photolyase_2"/>
</dbReference>
<dbReference type="EC" id="4.1.99.3" evidence="3"/>
<dbReference type="FunFam" id="3.40.50.620:FF:000110">
    <property type="entry name" value="Deoxyribodipyrimidine photolyase"/>
    <property type="match status" value="1"/>
</dbReference>
<dbReference type="InterPro" id="IPR032673">
    <property type="entry name" value="DNA_photolyase_2_CS"/>
</dbReference>
<dbReference type="EMBL" id="BLXT01008064">
    <property type="protein sequence ID" value="GFO45498.1"/>
    <property type="molecule type" value="Genomic_DNA"/>
</dbReference>
<dbReference type="GO" id="GO:0003904">
    <property type="term" value="F:deoxyribodipyrimidine photo-lyase activity"/>
    <property type="evidence" value="ECO:0007669"/>
    <property type="project" value="UniProtKB-EC"/>
</dbReference>
<dbReference type="GO" id="GO:0009650">
    <property type="term" value="P:UV protection"/>
    <property type="evidence" value="ECO:0007669"/>
    <property type="project" value="UniProtKB-ARBA"/>
</dbReference>
<dbReference type="PROSITE" id="PS51645">
    <property type="entry name" value="PHR_CRY_ALPHA_BETA"/>
    <property type="match status" value="1"/>
</dbReference>
<evidence type="ECO:0000259" key="16">
    <source>
        <dbReference type="PROSITE" id="PS51645"/>
    </source>
</evidence>
<dbReference type="NCBIfam" id="TIGR00591">
    <property type="entry name" value="phr2"/>
    <property type="match status" value="1"/>
</dbReference>
<comment type="function">
    <text evidence="13">Involved in repair of UV radiation-induced DNA damage. Catalyzes the light-dependent monomerization (300-600 nm) of cyclobutyl pyrimidine dimers (in cis-syn configuration), which are formed between adjacent bases on the same DNA strand upon exposure to ultraviolet radiation.</text>
</comment>
<dbReference type="InterPro" id="IPR036134">
    <property type="entry name" value="Crypto/Photolyase_FAD-like_sf"/>
</dbReference>
<feature type="region of interest" description="Disordered" evidence="15">
    <location>
        <begin position="35"/>
        <end position="140"/>
    </location>
</feature>
<evidence type="ECO:0000256" key="1">
    <source>
        <dbReference type="ARBA" id="ARBA00001974"/>
    </source>
</evidence>
<evidence type="ECO:0000256" key="7">
    <source>
        <dbReference type="ARBA" id="ARBA00022827"/>
    </source>
</evidence>
<dbReference type="Gene3D" id="1.25.40.80">
    <property type="match status" value="1"/>
</dbReference>
<dbReference type="SUPFAM" id="SSF52425">
    <property type="entry name" value="Cryptochrome/photolyase, N-terminal domain"/>
    <property type="match status" value="1"/>
</dbReference>
<evidence type="ECO:0000256" key="3">
    <source>
        <dbReference type="ARBA" id="ARBA00013149"/>
    </source>
</evidence>
<evidence type="ECO:0000256" key="15">
    <source>
        <dbReference type="SAM" id="MobiDB-lite"/>
    </source>
</evidence>
<keyword evidence="9" id="KW-0234">DNA repair</keyword>
<dbReference type="Gene3D" id="3.40.50.620">
    <property type="entry name" value="HUPs"/>
    <property type="match status" value="1"/>
</dbReference>
<keyword evidence="18" id="KW-1185">Reference proteome</keyword>